<dbReference type="GO" id="GO:0003676">
    <property type="term" value="F:nucleic acid binding"/>
    <property type="evidence" value="ECO:0007669"/>
    <property type="project" value="InterPro"/>
</dbReference>
<dbReference type="Proteomes" id="UP001295794">
    <property type="component" value="Unassembled WGS sequence"/>
</dbReference>
<dbReference type="AlphaFoldDB" id="A0AAD2HXD1"/>
<dbReference type="Gene3D" id="3.30.420.10">
    <property type="entry name" value="Ribonuclease H-like superfamily/Ribonuclease H"/>
    <property type="match status" value="1"/>
</dbReference>
<dbReference type="EMBL" id="CAVNYO010000465">
    <property type="protein sequence ID" value="CAK5282965.1"/>
    <property type="molecule type" value="Genomic_DNA"/>
</dbReference>
<dbReference type="GO" id="GO:0004523">
    <property type="term" value="F:RNA-DNA hybrid ribonuclease activity"/>
    <property type="evidence" value="ECO:0007669"/>
    <property type="project" value="InterPro"/>
</dbReference>
<reference evidence="2" key="1">
    <citation type="submission" date="2023-11" db="EMBL/GenBank/DDBJ databases">
        <authorList>
            <person name="De Vega J J."/>
            <person name="De Vega J J."/>
        </authorList>
    </citation>
    <scope>NUCLEOTIDE SEQUENCE</scope>
</reference>
<proteinExistence type="predicted"/>
<dbReference type="InterPro" id="IPR036397">
    <property type="entry name" value="RNaseH_sf"/>
</dbReference>
<dbReference type="InterPro" id="IPR012337">
    <property type="entry name" value="RNaseH-like_sf"/>
</dbReference>
<sequence length="142" mass="16179">LHFYADNTSALATIFDPKPRAGQLYAHQFHKAICGFLEGDPQRTVEIAWSPGHCNIEGNERADKLAKSGTELAAPALTTRAFALRQSKERIQHAWRREWKRKPKSGHYAKRTTGIIWKGDTVQDGTWIPRRVLPTLQYSRGR</sequence>
<evidence type="ECO:0000313" key="3">
    <source>
        <dbReference type="Proteomes" id="UP001295794"/>
    </source>
</evidence>
<keyword evidence="3" id="KW-1185">Reference proteome</keyword>
<organism evidence="2 3">
    <name type="scientific">Mycena citricolor</name>
    <dbReference type="NCBI Taxonomy" id="2018698"/>
    <lineage>
        <taxon>Eukaryota</taxon>
        <taxon>Fungi</taxon>
        <taxon>Dikarya</taxon>
        <taxon>Basidiomycota</taxon>
        <taxon>Agaricomycotina</taxon>
        <taxon>Agaricomycetes</taxon>
        <taxon>Agaricomycetidae</taxon>
        <taxon>Agaricales</taxon>
        <taxon>Marasmiineae</taxon>
        <taxon>Mycenaceae</taxon>
        <taxon>Mycena</taxon>
    </lineage>
</organism>
<protein>
    <recommendedName>
        <fullName evidence="1">RNase H type-1 domain-containing protein</fullName>
    </recommendedName>
</protein>
<dbReference type="SUPFAM" id="SSF53098">
    <property type="entry name" value="Ribonuclease H-like"/>
    <property type="match status" value="1"/>
</dbReference>
<dbReference type="InterPro" id="IPR002156">
    <property type="entry name" value="RNaseH_domain"/>
</dbReference>
<accession>A0AAD2HXD1</accession>
<evidence type="ECO:0000259" key="1">
    <source>
        <dbReference type="PROSITE" id="PS50879"/>
    </source>
</evidence>
<evidence type="ECO:0000313" key="2">
    <source>
        <dbReference type="EMBL" id="CAK5282965.1"/>
    </source>
</evidence>
<name>A0AAD2HXD1_9AGAR</name>
<feature type="non-terminal residue" evidence="2">
    <location>
        <position position="1"/>
    </location>
</feature>
<feature type="domain" description="RNase H type-1" evidence="1">
    <location>
        <begin position="1"/>
        <end position="71"/>
    </location>
</feature>
<gene>
    <name evidence="2" type="ORF">MYCIT1_LOCUS35146</name>
</gene>
<comment type="caution">
    <text evidence="2">The sequence shown here is derived from an EMBL/GenBank/DDBJ whole genome shotgun (WGS) entry which is preliminary data.</text>
</comment>
<dbReference type="PROSITE" id="PS50879">
    <property type="entry name" value="RNASE_H_1"/>
    <property type="match status" value="1"/>
</dbReference>